<evidence type="ECO:0000259" key="7">
    <source>
        <dbReference type="PROSITE" id="PS50850"/>
    </source>
</evidence>
<dbReference type="PANTHER" id="PTHR23513:SF11">
    <property type="entry name" value="STAPHYLOFERRIN A TRANSPORTER"/>
    <property type="match status" value="1"/>
</dbReference>
<feature type="transmembrane region" description="Helical" evidence="6">
    <location>
        <begin position="133"/>
        <end position="153"/>
    </location>
</feature>
<feature type="transmembrane region" description="Helical" evidence="6">
    <location>
        <begin position="298"/>
        <end position="318"/>
    </location>
</feature>
<dbReference type="Pfam" id="PF07690">
    <property type="entry name" value="MFS_1"/>
    <property type="match status" value="2"/>
</dbReference>
<comment type="subcellular location">
    <subcellularLocation>
        <location evidence="1">Cell membrane</location>
        <topology evidence="1">Multi-pass membrane protein</topology>
    </subcellularLocation>
</comment>
<dbReference type="AlphaFoldDB" id="A0A7J5B0X8"/>
<dbReference type="GO" id="GO:0005886">
    <property type="term" value="C:plasma membrane"/>
    <property type="evidence" value="ECO:0007669"/>
    <property type="project" value="UniProtKB-SubCell"/>
</dbReference>
<feature type="transmembrane region" description="Helical" evidence="6">
    <location>
        <begin position="159"/>
        <end position="178"/>
    </location>
</feature>
<protein>
    <submittedName>
        <fullName evidence="8">MFS transporter</fullName>
    </submittedName>
</protein>
<dbReference type="PROSITE" id="PS50850">
    <property type="entry name" value="MFS"/>
    <property type="match status" value="1"/>
</dbReference>
<gene>
    <name evidence="8" type="ORF">F8O03_10150</name>
</gene>
<proteinExistence type="predicted"/>
<dbReference type="InterPro" id="IPR020846">
    <property type="entry name" value="MFS_dom"/>
</dbReference>
<feature type="transmembrane region" description="Helical" evidence="6">
    <location>
        <begin position="243"/>
        <end position="262"/>
    </location>
</feature>
<keyword evidence="2" id="KW-1003">Cell membrane</keyword>
<feature type="transmembrane region" description="Helical" evidence="6">
    <location>
        <begin position="68"/>
        <end position="85"/>
    </location>
</feature>
<keyword evidence="4 6" id="KW-1133">Transmembrane helix</keyword>
<feature type="transmembrane region" description="Helical" evidence="6">
    <location>
        <begin position="360"/>
        <end position="379"/>
    </location>
</feature>
<name>A0A7J5B0X8_9MICO</name>
<dbReference type="InterPro" id="IPR011701">
    <property type="entry name" value="MFS"/>
</dbReference>
<dbReference type="EMBL" id="WBJX01000003">
    <property type="protein sequence ID" value="KAB1637574.1"/>
    <property type="molecule type" value="Genomic_DNA"/>
</dbReference>
<dbReference type="RefSeq" id="WP_151423777.1">
    <property type="nucleotide sequence ID" value="NZ_CANKVH010000006.1"/>
</dbReference>
<evidence type="ECO:0000256" key="3">
    <source>
        <dbReference type="ARBA" id="ARBA00022692"/>
    </source>
</evidence>
<dbReference type="PANTHER" id="PTHR23513">
    <property type="entry name" value="INTEGRAL MEMBRANE EFFLUX PROTEIN-RELATED"/>
    <property type="match status" value="1"/>
</dbReference>
<feature type="transmembrane region" description="Helical" evidence="6">
    <location>
        <begin position="12"/>
        <end position="30"/>
    </location>
</feature>
<dbReference type="GO" id="GO:0022857">
    <property type="term" value="F:transmembrane transporter activity"/>
    <property type="evidence" value="ECO:0007669"/>
    <property type="project" value="InterPro"/>
</dbReference>
<dbReference type="OrthoDB" id="4943255at2"/>
<sequence length="398" mass="40389">MSGIWRYQSTSIPLRLANAGAVVALPLLAVEQLGDVAVGGFLVAVALFPSVIAAPLVGALLDRMRRPRLLLIIGGAITAAAYLFASQLGTLPIGVIALILAVAGFVTPAYMGGLSSFAPDNIEPVRKAYAQDALSYTIASVGGPALAALAIPLAGSARLAMVLLAALAFIGAMAGFGIRMHPKAGTVEGLGRTIARGMTYLVRHKPIAIVTTAGTVSQIAGGALGIAAIAISLERTGSEASAAWIVTAYAIGGLAGALFMAIRTWTTRGPVWVMGMGFVATGAFLLIAVPALPVGFTFAAVFIAGLFAAPANAAMMLLRDKESKPNVRSQVFTIGAGLRVTAAAVGAAVAGLIAGFDAGWLVAGMAIIWILSGAILWFFPNPPARTGVIPVQKGPQAP</sequence>
<dbReference type="InterPro" id="IPR036259">
    <property type="entry name" value="MFS_trans_sf"/>
</dbReference>
<evidence type="ECO:0000256" key="5">
    <source>
        <dbReference type="ARBA" id="ARBA00023136"/>
    </source>
</evidence>
<comment type="caution">
    <text evidence="8">The sequence shown here is derived from an EMBL/GenBank/DDBJ whole genome shotgun (WGS) entry which is preliminary data.</text>
</comment>
<keyword evidence="9" id="KW-1185">Reference proteome</keyword>
<evidence type="ECO:0000256" key="6">
    <source>
        <dbReference type="SAM" id="Phobius"/>
    </source>
</evidence>
<evidence type="ECO:0000256" key="1">
    <source>
        <dbReference type="ARBA" id="ARBA00004651"/>
    </source>
</evidence>
<feature type="transmembrane region" description="Helical" evidence="6">
    <location>
        <begin position="207"/>
        <end position="231"/>
    </location>
</feature>
<accession>A0A7J5B0X8</accession>
<keyword evidence="3 6" id="KW-0812">Transmembrane</keyword>
<evidence type="ECO:0000313" key="8">
    <source>
        <dbReference type="EMBL" id="KAB1637574.1"/>
    </source>
</evidence>
<organism evidence="8 9">
    <name type="scientific">Pseudoclavibacter terrae</name>
    <dbReference type="NCBI Taxonomy" id="1530195"/>
    <lineage>
        <taxon>Bacteria</taxon>
        <taxon>Bacillati</taxon>
        <taxon>Actinomycetota</taxon>
        <taxon>Actinomycetes</taxon>
        <taxon>Micrococcales</taxon>
        <taxon>Microbacteriaceae</taxon>
        <taxon>Pseudoclavibacter</taxon>
    </lineage>
</organism>
<dbReference type="Proteomes" id="UP000490386">
    <property type="component" value="Unassembled WGS sequence"/>
</dbReference>
<evidence type="ECO:0000313" key="9">
    <source>
        <dbReference type="Proteomes" id="UP000490386"/>
    </source>
</evidence>
<evidence type="ECO:0000256" key="2">
    <source>
        <dbReference type="ARBA" id="ARBA00022475"/>
    </source>
</evidence>
<feature type="transmembrane region" description="Helical" evidence="6">
    <location>
        <begin position="91"/>
        <end position="112"/>
    </location>
</feature>
<keyword evidence="5 6" id="KW-0472">Membrane</keyword>
<feature type="transmembrane region" description="Helical" evidence="6">
    <location>
        <begin position="330"/>
        <end position="354"/>
    </location>
</feature>
<feature type="transmembrane region" description="Helical" evidence="6">
    <location>
        <begin position="36"/>
        <end position="61"/>
    </location>
</feature>
<dbReference type="SUPFAM" id="SSF103473">
    <property type="entry name" value="MFS general substrate transporter"/>
    <property type="match status" value="1"/>
</dbReference>
<feature type="domain" description="Major facilitator superfamily (MFS) profile" evidence="7">
    <location>
        <begin position="1"/>
        <end position="183"/>
    </location>
</feature>
<dbReference type="Gene3D" id="1.20.1250.20">
    <property type="entry name" value="MFS general substrate transporter like domains"/>
    <property type="match status" value="2"/>
</dbReference>
<feature type="transmembrane region" description="Helical" evidence="6">
    <location>
        <begin position="271"/>
        <end position="292"/>
    </location>
</feature>
<reference evidence="8 9" key="1">
    <citation type="submission" date="2019-09" db="EMBL/GenBank/DDBJ databases">
        <title>Phylogeny of genus Pseudoclavibacter and closely related genus.</title>
        <authorList>
            <person name="Li Y."/>
        </authorList>
    </citation>
    <scope>NUCLEOTIDE SEQUENCE [LARGE SCALE GENOMIC DNA]</scope>
    <source>
        <strain evidence="8 9">THG-MD12</strain>
    </source>
</reference>
<evidence type="ECO:0000256" key="4">
    <source>
        <dbReference type="ARBA" id="ARBA00022989"/>
    </source>
</evidence>